<keyword evidence="4" id="KW-1185">Reference proteome</keyword>
<feature type="domain" description="BHLH" evidence="2">
    <location>
        <begin position="108"/>
        <end position="183"/>
    </location>
</feature>
<feature type="compositionally biased region" description="Basic and acidic residues" evidence="1">
    <location>
        <begin position="58"/>
        <end position="72"/>
    </location>
</feature>
<gene>
    <name evidence="3" type="ORF">EUX98_g2362</name>
</gene>
<feature type="compositionally biased region" description="Polar residues" evidence="1">
    <location>
        <begin position="316"/>
        <end position="325"/>
    </location>
</feature>
<feature type="compositionally biased region" description="Low complexity" evidence="1">
    <location>
        <begin position="34"/>
        <end position="45"/>
    </location>
</feature>
<feature type="compositionally biased region" description="Basic and acidic residues" evidence="1">
    <location>
        <begin position="150"/>
        <end position="165"/>
    </location>
</feature>
<feature type="compositionally biased region" description="Polar residues" evidence="1">
    <location>
        <begin position="428"/>
        <end position="442"/>
    </location>
</feature>
<feature type="region of interest" description="Disordered" evidence="1">
    <location>
        <begin position="194"/>
        <end position="272"/>
    </location>
</feature>
<accession>A0A4S4N7F1</accession>
<organism evidence="3 4">
    <name type="scientific">Antrodiella citrinella</name>
    <dbReference type="NCBI Taxonomy" id="2447956"/>
    <lineage>
        <taxon>Eukaryota</taxon>
        <taxon>Fungi</taxon>
        <taxon>Dikarya</taxon>
        <taxon>Basidiomycota</taxon>
        <taxon>Agaricomycotina</taxon>
        <taxon>Agaricomycetes</taxon>
        <taxon>Polyporales</taxon>
        <taxon>Steccherinaceae</taxon>
        <taxon>Antrodiella</taxon>
    </lineage>
</organism>
<feature type="compositionally biased region" description="Polar residues" evidence="1">
    <location>
        <begin position="336"/>
        <end position="358"/>
    </location>
</feature>
<feature type="region of interest" description="Disordered" evidence="1">
    <location>
        <begin position="146"/>
        <end position="165"/>
    </location>
</feature>
<name>A0A4S4N7F1_9APHY</name>
<feature type="region of interest" description="Disordered" evidence="1">
    <location>
        <begin position="293"/>
        <end position="442"/>
    </location>
</feature>
<reference evidence="3 4" key="1">
    <citation type="submission" date="2019-02" db="EMBL/GenBank/DDBJ databases">
        <title>Genome sequencing of the rare red list fungi Antrodiella citrinella (Flaviporus citrinellus).</title>
        <authorList>
            <person name="Buettner E."/>
            <person name="Kellner H."/>
        </authorList>
    </citation>
    <scope>NUCLEOTIDE SEQUENCE [LARGE SCALE GENOMIC DNA]</scope>
    <source>
        <strain evidence="3 4">DSM 108506</strain>
    </source>
</reference>
<dbReference type="Gene3D" id="4.10.280.10">
    <property type="entry name" value="Helix-loop-helix DNA-binding domain"/>
    <property type="match status" value="1"/>
</dbReference>
<evidence type="ECO:0000259" key="2">
    <source>
        <dbReference type="PROSITE" id="PS50888"/>
    </source>
</evidence>
<protein>
    <recommendedName>
        <fullName evidence="2">BHLH domain-containing protein</fullName>
    </recommendedName>
</protein>
<dbReference type="Proteomes" id="UP000308730">
    <property type="component" value="Unassembled WGS sequence"/>
</dbReference>
<feature type="compositionally biased region" description="Low complexity" evidence="1">
    <location>
        <begin position="359"/>
        <end position="373"/>
    </location>
</feature>
<dbReference type="PROSITE" id="PS50888">
    <property type="entry name" value="BHLH"/>
    <property type="match status" value="1"/>
</dbReference>
<feature type="compositionally biased region" description="Acidic residues" evidence="1">
    <location>
        <begin position="73"/>
        <end position="83"/>
    </location>
</feature>
<dbReference type="GO" id="GO:0046983">
    <property type="term" value="F:protein dimerization activity"/>
    <property type="evidence" value="ECO:0007669"/>
    <property type="project" value="InterPro"/>
</dbReference>
<proteinExistence type="predicted"/>
<feature type="region of interest" description="Disordered" evidence="1">
    <location>
        <begin position="1"/>
        <end position="129"/>
    </location>
</feature>
<dbReference type="Pfam" id="PF00010">
    <property type="entry name" value="HLH"/>
    <property type="match status" value="1"/>
</dbReference>
<evidence type="ECO:0000256" key="1">
    <source>
        <dbReference type="SAM" id="MobiDB-lite"/>
    </source>
</evidence>
<feature type="compositionally biased region" description="Basic and acidic residues" evidence="1">
    <location>
        <begin position="103"/>
        <end position="119"/>
    </location>
</feature>
<feature type="compositionally biased region" description="Low complexity" evidence="1">
    <location>
        <begin position="390"/>
        <end position="402"/>
    </location>
</feature>
<dbReference type="SUPFAM" id="SSF47459">
    <property type="entry name" value="HLH, helix-loop-helix DNA-binding domain"/>
    <property type="match status" value="1"/>
</dbReference>
<dbReference type="EMBL" id="SGPM01000036">
    <property type="protein sequence ID" value="THH31820.1"/>
    <property type="molecule type" value="Genomic_DNA"/>
</dbReference>
<dbReference type="InterPro" id="IPR011598">
    <property type="entry name" value="bHLH_dom"/>
</dbReference>
<dbReference type="OrthoDB" id="690068at2759"/>
<evidence type="ECO:0000313" key="3">
    <source>
        <dbReference type="EMBL" id="THH31820.1"/>
    </source>
</evidence>
<feature type="compositionally biased region" description="Acidic residues" evidence="1">
    <location>
        <begin position="214"/>
        <end position="233"/>
    </location>
</feature>
<evidence type="ECO:0000313" key="4">
    <source>
        <dbReference type="Proteomes" id="UP000308730"/>
    </source>
</evidence>
<feature type="compositionally biased region" description="Polar residues" evidence="1">
    <location>
        <begin position="194"/>
        <end position="203"/>
    </location>
</feature>
<dbReference type="AlphaFoldDB" id="A0A4S4N7F1"/>
<dbReference type="InterPro" id="IPR036638">
    <property type="entry name" value="HLH_DNA-bd_sf"/>
</dbReference>
<feature type="compositionally biased region" description="Low complexity" evidence="1">
    <location>
        <begin position="253"/>
        <end position="265"/>
    </location>
</feature>
<sequence>MATVVANLKDTVEYARSCNPPRRAKRPRHDDIDAPPVVAPTATAPQAPPQRAPPAHILPRDSNTHPKVHDGESSEEGEEDYDPSEPAPAPKRRGRKPGAMSRSARESQRKLNHSRIEKARRTKINETLSTLSDLVNDAEREKLAAGGHVARVEDEGAKGKGKQGEKEFKLDVLVKAVSYVQELLEKVKTLESQRCTHCSSGASTPGKRKRGIADEDADIDADIIGDGDDVYVGDDERGAYDQDDEDDEPRARPPSSSSRYSSVHPTPSPRLPPIASWLPHPYVDPSCIGHVSEGANATQSSHYPSPPMSGSFRSAAAQSLHTLPSLTLPGPARPSSGGTKDASQSKPTFDNRRMSLTQPPHASRVSASPSVSPTWTPDDETAATMLLQMSSSPRASKSSASAVGITSLKLPQPAEASQRRRQSVSSSPLYMQVQTPSSMLGM</sequence>
<comment type="caution">
    <text evidence="3">The sequence shown here is derived from an EMBL/GenBank/DDBJ whole genome shotgun (WGS) entry which is preliminary data.</text>
</comment>